<protein>
    <submittedName>
        <fullName evidence="1">Uncharacterized protein</fullName>
    </submittedName>
</protein>
<evidence type="ECO:0000313" key="1">
    <source>
        <dbReference type="EMBL" id="CAK5090022.1"/>
    </source>
</evidence>
<sequence length="57" mass="6627">MVVLLLCSFWCSGKALGYPPKEVVGSSPVGGKYFLFFKFSIFWVFPVFWKVWLCRLD</sequence>
<name>A0ACB1AHG0_MELEN</name>
<dbReference type="Proteomes" id="UP001497535">
    <property type="component" value="Unassembled WGS sequence"/>
</dbReference>
<organism evidence="1 2">
    <name type="scientific">Meloidogyne enterolobii</name>
    <name type="common">Root-knot nematode worm</name>
    <name type="synonym">Meloidogyne mayaguensis</name>
    <dbReference type="NCBI Taxonomy" id="390850"/>
    <lineage>
        <taxon>Eukaryota</taxon>
        <taxon>Metazoa</taxon>
        <taxon>Ecdysozoa</taxon>
        <taxon>Nematoda</taxon>
        <taxon>Chromadorea</taxon>
        <taxon>Rhabditida</taxon>
        <taxon>Tylenchina</taxon>
        <taxon>Tylenchomorpha</taxon>
        <taxon>Tylenchoidea</taxon>
        <taxon>Meloidogynidae</taxon>
        <taxon>Meloidogyninae</taxon>
        <taxon>Meloidogyne</taxon>
    </lineage>
</organism>
<reference evidence="1" key="1">
    <citation type="submission" date="2023-11" db="EMBL/GenBank/DDBJ databases">
        <authorList>
            <person name="Poullet M."/>
        </authorList>
    </citation>
    <scope>NUCLEOTIDE SEQUENCE</scope>
    <source>
        <strain evidence="1">E1834</strain>
    </source>
</reference>
<evidence type="ECO:0000313" key="2">
    <source>
        <dbReference type="Proteomes" id="UP001497535"/>
    </source>
</evidence>
<accession>A0ACB1AHG0</accession>
<gene>
    <name evidence="1" type="ORF">MENTE1834_LOCUS37784</name>
</gene>
<keyword evidence="2" id="KW-1185">Reference proteome</keyword>
<comment type="caution">
    <text evidence="1">The sequence shown here is derived from an EMBL/GenBank/DDBJ whole genome shotgun (WGS) entry which is preliminary data.</text>
</comment>
<dbReference type="EMBL" id="CAVMJV010000080">
    <property type="protein sequence ID" value="CAK5090022.1"/>
    <property type="molecule type" value="Genomic_DNA"/>
</dbReference>
<proteinExistence type="predicted"/>